<dbReference type="GO" id="GO:0004523">
    <property type="term" value="F:RNA-DNA hybrid ribonuclease activity"/>
    <property type="evidence" value="ECO:0007669"/>
    <property type="project" value="InterPro"/>
</dbReference>
<name>A0AAD9TH20_9ROSI</name>
<proteinExistence type="predicted"/>
<keyword evidence="4" id="KW-1185">Reference proteome</keyword>
<dbReference type="CDD" id="cd06222">
    <property type="entry name" value="RNase_H_like"/>
    <property type="match status" value="1"/>
</dbReference>
<keyword evidence="1" id="KW-0472">Membrane</keyword>
<dbReference type="InterPro" id="IPR044730">
    <property type="entry name" value="RNase_H-like_dom_plant"/>
</dbReference>
<dbReference type="Pfam" id="PF13456">
    <property type="entry name" value="RVT_3"/>
    <property type="match status" value="1"/>
</dbReference>
<dbReference type="InterPro" id="IPR002156">
    <property type="entry name" value="RNaseH_domain"/>
</dbReference>
<gene>
    <name evidence="3" type="ORF">Ddye_030142</name>
</gene>
<dbReference type="PANTHER" id="PTHR47723:SF22">
    <property type="entry name" value="RNASE H TYPE-1 DOMAIN-CONTAINING PROTEIN"/>
    <property type="match status" value="1"/>
</dbReference>
<dbReference type="GO" id="GO:0003676">
    <property type="term" value="F:nucleic acid binding"/>
    <property type="evidence" value="ECO:0007669"/>
    <property type="project" value="InterPro"/>
</dbReference>
<dbReference type="Proteomes" id="UP001280121">
    <property type="component" value="Unassembled WGS sequence"/>
</dbReference>
<evidence type="ECO:0000313" key="3">
    <source>
        <dbReference type="EMBL" id="KAK2635350.1"/>
    </source>
</evidence>
<sequence length="282" mass="31178">MIVGSRDLANLWSDIFVEGRPLKESFPRCFALDVKKTGVVQDFEQDVSQVADLVKYRIVWWFKHLGKGSNETMDSLLINLKDLCVDNKNVKMPKLVDWIPPTVDNLKFNVDGSSKGKPGPSGIGGVLRDSYGKVLCLFSAFSGILDSNVADLWAIKRAVELCFSNLLLRGRDILVVRVSKVAVAWVNKDSLAKMGSSKMGDFVKWSDVGLVLVGRRVLCFVSLTVVLGVLFGGCLFLWVLCFVFLGCVWIKNVTTLLIMVSKDSSIRPIGDPLKKLDALVFA</sequence>
<organism evidence="3 4">
    <name type="scientific">Dipteronia dyeriana</name>
    <dbReference type="NCBI Taxonomy" id="168575"/>
    <lineage>
        <taxon>Eukaryota</taxon>
        <taxon>Viridiplantae</taxon>
        <taxon>Streptophyta</taxon>
        <taxon>Embryophyta</taxon>
        <taxon>Tracheophyta</taxon>
        <taxon>Spermatophyta</taxon>
        <taxon>Magnoliopsida</taxon>
        <taxon>eudicotyledons</taxon>
        <taxon>Gunneridae</taxon>
        <taxon>Pentapetalae</taxon>
        <taxon>rosids</taxon>
        <taxon>malvids</taxon>
        <taxon>Sapindales</taxon>
        <taxon>Sapindaceae</taxon>
        <taxon>Hippocastanoideae</taxon>
        <taxon>Acereae</taxon>
        <taxon>Dipteronia</taxon>
    </lineage>
</organism>
<comment type="caution">
    <text evidence="3">The sequence shown here is derived from an EMBL/GenBank/DDBJ whole genome shotgun (WGS) entry which is preliminary data.</text>
</comment>
<evidence type="ECO:0000256" key="1">
    <source>
        <dbReference type="SAM" id="Phobius"/>
    </source>
</evidence>
<protein>
    <recommendedName>
        <fullName evidence="2">RNase H type-1 domain-containing protein</fullName>
    </recommendedName>
</protein>
<evidence type="ECO:0000259" key="2">
    <source>
        <dbReference type="Pfam" id="PF13456"/>
    </source>
</evidence>
<keyword evidence="1" id="KW-1133">Transmembrane helix</keyword>
<reference evidence="3" key="1">
    <citation type="journal article" date="2023" name="Plant J.">
        <title>Genome sequences and population genomics provide insights into the demographic history, inbreeding, and mutation load of two 'living fossil' tree species of Dipteronia.</title>
        <authorList>
            <person name="Feng Y."/>
            <person name="Comes H.P."/>
            <person name="Chen J."/>
            <person name="Zhu S."/>
            <person name="Lu R."/>
            <person name="Zhang X."/>
            <person name="Li P."/>
            <person name="Qiu J."/>
            <person name="Olsen K.M."/>
            <person name="Qiu Y."/>
        </authorList>
    </citation>
    <scope>NUCLEOTIDE SEQUENCE</scope>
    <source>
        <strain evidence="3">KIB01</strain>
    </source>
</reference>
<evidence type="ECO:0000313" key="4">
    <source>
        <dbReference type="Proteomes" id="UP001280121"/>
    </source>
</evidence>
<dbReference type="InterPro" id="IPR053151">
    <property type="entry name" value="RNase_H-like"/>
</dbReference>
<feature type="transmembrane region" description="Helical" evidence="1">
    <location>
        <begin position="237"/>
        <end position="260"/>
    </location>
</feature>
<dbReference type="EMBL" id="JANJYI010000009">
    <property type="protein sequence ID" value="KAK2635350.1"/>
    <property type="molecule type" value="Genomic_DNA"/>
</dbReference>
<accession>A0AAD9TH20</accession>
<dbReference type="AlphaFoldDB" id="A0AAD9TH20"/>
<dbReference type="InterPro" id="IPR012337">
    <property type="entry name" value="RNaseH-like_sf"/>
</dbReference>
<dbReference type="InterPro" id="IPR036397">
    <property type="entry name" value="RNaseH_sf"/>
</dbReference>
<keyword evidence="1" id="KW-0812">Transmembrane</keyword>
<dbReference type="SUPFAM" id="SSF53098">
    <property type="entry name" value="Ribonuclease H-like"/>
    <property type="match status" value="1"/>
</dbReference>
<feature type="domain" description="RNase H type-1" evidence="2">
    <location>
        <begin position="109"/>
        <end position="165"/>
    </location>
</feature>
<dbReference type="Gene3D" id="3.30.420.10">
    <property type="entry name" value="Ribonuclease H-like superfamily/Ribonuclease H"/>
    <property type="match status" value="1"/>
</dbReference>
<dbReference type="PANTHER" id="PTHR47723">
    <property type="entry name" value="OS05G0353850 PROTEIN"/>
    <property type="match status" value="1"/>
</dbReference>